<dbReference type="AlphaFoldDB" id="A0A411YJ56"/>
<dbReference type="InterPro" id="IPR004424">
    <property type="entry name" value="IspE"/>
</dbReference>
<comment type="function">
    <text evidence="9">Catalyzes the phosphorylation of the position 2 hydroxy group of 4-diphosphocytidyl-2C-methyl-D-erythritol.</text>
</comment>
<dbReference type="SUPFAM" id="SSF55060">
    <property type="entry name" value="GHMP Kinase, C-terminal domain"/>
    <property type="match status" value="1"/>
</dbReference>
<evidence type="ECO:0000256" key="6">
    <source>
        <dbReference type="ARBA" id="ARBA00022777"/>
    </source>
</evidence>
<dbReference type="InterPro" id="IPR014721">
    <property type="entry name" value="Ribsml_uS5_D2-typ_fold_subgr"/>
</dbReference>
<dbReference type="InterPro" id="IPR020568">
    <property type="entry name" value="Ribosomal_Su5_D2-typ_SF"/>
</dbReference>
<dbReference type="InterPro" id="IPR006204">
    <property type="entry name" value="GHMP_kinase_N_dom"/>
</dbReference>
<reference evidence="13 14" key="1">
    <citation type="submission" date="2019-01" db="EMBL/GenBank/DDBJ databases">
        <title>Egibacter rhizosphaerae EGI 80759T.</title>
        <authorList>
            <person name="Chen D.-D."/>
            <person name="Tian Y."/>
            <person name="Jiao J.-Y."/>
            <person name="Zhang X.-T."/>
            <person name="Zhang Y.-G."/>
            <person name="Zhang Y."/>
            <person name="Xiao M."/>
            <person name="Shu W.-S."/>
            <person name="Li W.-J."/>
        </authorList>
    </citation>
    <scope>NUCLEOTIDE SEQUENCE [LARGE SCALE GENOMIC DNA]</scope>
    <source>
        <strain evidence="13 14">EGI 80759</strain>
    </source>
</reference>
<keyword evidence="9" id="KW-0414">Isoprene biosynthesis</keyword>
<dbReference type="UniPathway" id="UPA00056">
    <property type="reaction ID" value="UER00094"/>
</dbReference>
<evidence type="ECO:0000259" key="11">
    <source>
        <dbReference type="Pfam" id="PF00288"/>
    </source>
</evidence>
<dbReference type="InterPro" id="IPR013750">
    <property type="entry name" value="GHMP_kinase_C_dom"/>
</dbReference>
<dbReference type="InterPro" id="IPR036554">
    <property type="entry name" value="GHMP_kinase_C_sf"/>
</dbReference>
<evidence type="ECO:0000256" key="1">
    <source>
        <dbReference type="ARBA" id="ARBA00009684"/>
    </source>
</evidence>
<evidence type="ECO:0000256" key="2">
    <source>
        <dbReference type="ARBA" id="ARBA00012052"/>
    </source>
</evidence>
<evidence type="ECO:0000256" key="7">
    <source>
        <dbReference type="ARBA" id="ARBA00022840"/>
    </source>
</evidence>
<evidence type="ECO:0000259" key="12">
    <source>
        <dbReference type="Pfam" id="PF08544"/>
    </source>
</evidence>
<dbReference type="EMBL" id="CP036402">
    <property type="protein sequence ID" value="QBI21106.1"/>
    <property type="molecule type" value="Genomic_DNA"/>
</dbReference>
<evidence type="ECO:0000313" key="13">
    <source>
        <dbReference type="EMBL" id="QBI21106.1"/>
    </source>
</evidence>
<dbReference type="HAMAP" id="MF_00061">
    <property type="entry name" value="IspE"/>
    <property type="match status" value="1"/>
</dbReference>
<evidence type="ECO:0000256" key="5">
    <source>
        <dbReference type="ARBA" id="ARBA00022741"/>
    </source>
</evidence>
<feature type="domain" description="GHMP kinase N-terminal" evidence="11">
    <location>
        <begin position="134"/>
        <end position="224"/>
    </location>
</feature>
<dbReference type="Gene3D" id="3.30.230.10">
    <property type="match status" value="1"/>
</dbReference>
<evidence type="ECO:0000256" key="4">
    <source>
        <dbReference type="ARBA" id="ARBA00022679"/>
    </source>
</evidence>
<gene>
    <name evidence="9" type="primary">ispE</name>
    <name evidence="13" type="ORF">ER308_17025</name>
</gene>
<feature type="active site" evidence="9">
    <location>
        <position position="65"/>
    </location>
</feature>
<dbReference type="Pfam" id="PF08544">
    <property type="entry name" value="GHMP_kinases_C"/>
    <property type="match status" value="1"/>
</dbReference>
<dbReference type="PANTHER" id="PTHR43527">
    <property type="entry name" value="4-DIPHOSPHOCYTIDYL-2-C-METHYL-D-ERYTHRITOL KINASE, CHLOROPLASTIC"/>
    <property type="match status" value="1"/>
</dbReference>
<feature type="active site" evidence="9">
    <location>
        <position position="216"/>
    </location>
</feature>
<feature type="domain" description="GHMP kinase C-terminal" evidence="12">
    <location>
        <begin position="279"/>
        <end position="351"/>
    </location>
</feature>
<dbReference type="OrthoDB" id="3173073at2"/>
<comment type="catalytic activity">
    <reaction evidence="9">
        <text>4-CDP-2-C-methyl-D-erythritol + ATP = 4-CDP-2-C-methyl-D-erythritol 2-phosphate + ADP + H(+)</text>
        <dbReference type="Rhea" id="RHEA:18437"/>
        <dbReference type="ChEBI" id="CHEBI:15378"/>
        <dbReference type="ChEBI" id="CHEBI:30616"/>
        <dbReference type="ChEBI" id="CHEBI:57823"/>
        <dbReference type="ChEBI" id="CHEBI:57919"/>
        <dbReference type="ChEBI" id="CHEBI:456216"/>
        <dbReference type="EC" id="2.7.1.148"/>
    </reaction>
</comment>
<dbReference type="KEGG" id="erz:ER308_17025"/>
<feature type="region of interest" description="Disordered" evidence="10">
    <location>
        <begin position="348"/>
        <end position="384"/>
    </location>
</feature>
<dbReference type="NCBIfam" id="NF002870">
    <property type="entry name" value="PRK03188.1"/>
    <property type="match status" value="1"/>
</dbReference>
<keyword evidence="6 9" id="KW-0418">Kinase</keyword>
<evidence type="ECO:0000256" key="10">
    <source>
        <dbReference type="SAM" id="MobiDB-lite"/>
    </source>
</evidence>
<dbReference type="Proteomes" id="UP000291469">
    <property type="component" value="Chromosome"/>
</dbReference>
<evidence type="ECO:0000256" key="8">
    <source>
        <dbReference type="ARBA" id="ARBA00032554"/>
    </source>
</evidence>
<evidence type="ECO:0000313" key="14">
    <source>
        <dbReference type="Proteomes" id="UP000291469"/>
    </source>
</evidence>
<keyword evidence="5 9" id="KW-0547">Nucleotide-binding</keyword>
<accession>A0A411YJ56</accession>
<keyword evidence="4 9" id="KW-0808">Transferase</keyword>
<keyword evidence="7 9" id="KW-0067">ATP-binding</keyword>
<feature type="compositionally biased region" description="Polar residues" evidence="10">
    <location>
        <begin position="372"/>
        <end position="384"/>
    </location>
</feature>
<sequence length="384" mass="39960">MSRPYPVPATAVAGVRGSRRPGPAGVGIAGTTRRWAVCPSLDGRKPRVPADRTTASRCVVRVPAKINLFLAVRGARPDGYHELTTVLQTVSVHDRVTATLVGPSERSQHPASRHRMRLELAEPDDEALPSGDANLAVRAARVLGRLAGLAALEGGASEGERDPRTLLELTKGIPVAGGMAGGSADAAAALVALNELWGCGLPRERLRDLGEEVGSDVPFCVIGGTALATGRGTSLARVLCRGQFHWVVVFDHEPLETPDVYRAWDAHCEPSEVEPDAVLQALRAEDALALGAALHNDLEPAAVALRPALADRKQALLDKGALGAVLSGSGPTLLALASDAEHARRLADDVRDLSAREPVVVSSPAGGPELKATTSSGPGHGRSS</sequence>
<protein>
    <recommendedName>
        <fullName evidence="3 9">4-diphosphocytidyl-2-C-methyl-D-erythritol kinase</fullName>
        <shortName evidence="9">CMK</shortName>
        <ecNumber evidence="2 9">2.7.1.148</ecNumber>
    </recommendedName>
    <alternativeName>
        <fullName evidence="8 9">4-(cytidine-5'-diphospho)-2-C-methyl-D-erythritol kinase</fullName>
    </alternativeName>
</protein>
<comment type="similarity">
    <text evidence="1 9">Belongs to the GHMP kinase family. IspE subfamily.</text>
</comment>
<evidence type="ECO:0000256" key="3">
    <source>
        <dbReference type="ARBA" id="ARBA00017473"/>
    </source>
</evidence>
<name>A0A411YJ56_9ACTN</name>
<feature type="region of interest" description="Disordered" evidence="10">
    <location>
        <begin position="1"/>
        <end position="28"/>
    </location>
</feature>
<dbReference type="Pfam" id="PF00288">
    <property type="entry name" value="GHMP_kinases_N"/>
    <property type="match status" value="1"/>
</dbReference>
<feature type="binding site" evidence="9">
    <location>
        <begin position="174"/>
        <end position="184"/>
    </location>
    <ligand>
        <name>ATP</name>
        <dbReference type="ChEBI" id="CHEBI:30616"/>
    </ligand>
</feature>
<evidence type="ECO:0000256" key="9">
    <source>
        <dbReference type="HAMAP-Rule" id="MF_00061"/>
    </source>
</evidence>
<comment type="pathway">
    <text evidence="9">Isoprenoid biosynthesis; isopentenyl diphosphate biosynthesis via DXP pathway; isopentenyl diphosphate from 1-deoxy-D-xylulose 5-phosphate: step 3/6.</text>
</comment>
<dbReference type="GO" id="GO:0050515">
    <property type="term" value="F:4-(cytidine 5'-diphospho)-2-C-methyl-D-erythritol kinase activity"/>
    <property type="evidence" value="ECO:0007669"/>
    <property type="project" value="UniProtKB-UniRule"/>
</dbReference>
<dbReference type="GO" id="GO:0019288">
    <property type="term" value="P:isopentenyl diphosphate biosynthetic process, methylerythritol 4-phosphate pathway"/>
    <property type="evidence" value="ECO:0007669"/>
    <property type="project" value="UniProtKB-UniRule"/>
</dbReference>
<dbReference type="PRINTS" id="PR00958">
    <property type="entry name" value="HOMSERKINASE"/>
</dbReference>
<organism evidence="13 14">
    <name type="scientific">Egibacter rhizosphaerae</name>
    <dbReference type="NCBI Taxonomy" id="1670831"/>
    <lineage>
        <taxon>Bacteria</taxon>
        <taxon>Bacillati</taxon>
        <taxon>Actinomycetota</taxon>
        <taxon>Nitriliruptoria</taxon>
        <taxon>Egibacterales</taxon>
        <taxon>Egibacteraceae</taxon>
        <taxon>Egibacter</taxon>
    </lineage>
</organism>
<dbReference type="GO" id="GO:0005524">
    <property type="term" value="F:ATP binding"/>
    <property type="evidence" value="ECO:0007669"/>
    <property type="project" value="UniProtKB-UniRule"/>
</dbReference>
<dbReference type="EC" id="2.7.1.148" evidence="2 9"/>
<dbReference type="Gene3D" id="3.30.70.890">
    <property type="entry name" value="GHMP kinase, C-terminal domain"/>
    <property type="match status" value="1"/>
</dbReference>
<keyword evidence="14" id="KW-1185">Reference proteome</keyword>
<proteinExistence type="inferred from homology"/>
<dbReference type="GO" id="GO:0016114">
    <property type="term" value="P:terpenoid biosynthetic process"/>
    <property type="evidence" value="ECO:0007669"/>
    <property type="project" value="UniProtKB-UniRule"/>
</dbReference>
<dbReference type="NCBIfam" id="TIGR00154">
    <property type="entry name" value="ispE"/>
    <property type="match status" value="1"/>
</dbReference>
<dbReference type="SUPFAM" id="SSF54211">
    <property type="entry name" value="Ribosomal protein S5 domain 2-like"/>
    <property type="match status" value="1"/>
</dbReference>
<dbReference type="PANTHER" id="PTHR43527:SF2">
    <property type="entry name" value="4-DIPHOSPHOCYTIDYL-2-C-METHYL-D-ERYTHRITOL KINASE, CHLOROPLASTIC"/>
    <property type="match status" value="1"/>
</dbReference>